<dbReference type="PANTHER" id="PTHR24064">
    <property type="entry name" value="SOLUTE CARRIER FAMILY 22 MEMBER"/>
    <property type="match status" value="1"/>
</dbReference>
<dbReference type="Proteomes" id="UP000494106">
    <property type="component" value="Unassembled WGS sequence"/>
</dbReference>
<accession>A0A8S0ZBB9</accession>
<feature type="transmembrane region" description="Helical" evidence="5">
    <location>
        <begin position="189"/>
        <end position="209"/>
    </location>
</feature>
<name>A0A8S0ZBB9_ARCPL</name>
<dbReference type="GO" id="GO:0022857">
    <property type="term" value="F:transmembrane transporter activity"/>
    <property type="evidence" value="ECO:0007669"/>
    <property type="project" value="InterPro"/>
</dbReference>
<reference evidence="7 8" key="1">
    <citation type="submission" date="2020-04" db="EMBL/GenBank/DDBJ databases">
        <authorList>
            <person name="Wallbank WR R."/>
            <person name="Pardo Diaz C."/>
            <person name="Kozak K."/>
            <person name="Martin S."/>
            <person name="Jiggins C."/>
            <person name="Moest M."/>
            <person name="Warren A I."/>
            <person name="Byers J.R.P. K."/>
            <person name="Montejo-Kovacevich G."/>
            <person name="Yen C E."/>
        </authorList>
    </citation>
    <scope>NUCLEOTIDE SEQUENCE [LARGE SCALE GENOMIC DNA]</scope>
</reference>
<evidence type="ECO:0000313" key="7">
    <source>
        <dbReference type="EMBL" id="CAB3230569.1"/>
    </source>
</evidence>
<keyword evidence="3 5" id="KW-1133">Transmembrane helix</keyword>
<dbReference type="AlphaFoldDB" id="A0A8S0ZBB9"/>
<dbReference type="InterPro" id="IPR020846">
    <property type="entry name" value="MFS_dom"/>
</dbReference>
<feature type="transmembrane region" description="Helical" evidence="5">
    <location>
        <begin position="393"/>
        <end position="412"/>
    </location>
</feature>
<gene>
    <name evidence="7" type="ORF">APLA_LOCUS4258</name>
</gene>
<feature type="transmembrane region" description="Helical" evidence="5">
    <location>
        <begin position="454"/>
        <end position="475"/>
    </location>
</feature>
<evidence type="ECO:0000256" key="2">
    <source>
        <dbReference type="ARBA" id="ARBA00022692"/>
    </source>
</evidence>
<dbReference type="InterPro" id="IPR036259">
    <property type="entry name" value="MFS_trans_sf"/>
</dbReference>
<keyword evidence="4 5" id="KW-0472">Membrane</keyword>
<feature type="domain" description="Major facilitator superfamily (MFS) profile" evidence="6">
    <location>
        <begin position="29"/>
        <end position="506"/>
    </location>
</feature>
<dbReference type="EMBL" id="CADEBC010000428">
    <property type="protein sequence ID" value="CAB3230569.1"/>
    <property type="molecule type" value="Genomic_DNA"/>
</dbReference>
<dbReference type="Pfam" id="PF00083">
    <property type="entry name" value="Sugar_tr"/>
    <property type="match status" value="1"/>
</dbReference>
<evidence type="ECO:0000256" key="4">
    <source>
        <dbReference type="ARBA" id="ARBA00023136"/>
    </source>
</evidence>
<organism evidence="7 8">
    <name type="scientific">Arctia plantaginis</name>
    <name type="common">Wood tiger moth</name>
    <name type="synonym">Phalaena plantaginis</name>
    <dbReference type="NCBI Taxonomy" id="874455"/>
    <lineage>
        <taxon>Eukaryota</taxon>
        <taxon>Metazoa</taxon>
        <taxon>Ecdysozoa</taxon>
        <taxon>Arthropoda</taxon>
        <taxon>Hexapoda</taxon>
        <taxon>Insecta</taxon>
        <taxon>Pterygota</taxon>
        <taxon>Neoptera</taxon>
        <taxon>Endopterygota</taxon>
        <taxon>Lepidoptera</taxon>
        <taxon>Glossata</taxon>
        <taxon>Ditrysia</taxon>
        <taxon>Noctuoidea</taxon>
        <taxon>Erebidae</taxon>
        <taxon>Arctiinae</taxon>
        <taxon>Arctia</taxon>
    </lineage>
</organism>
<keyword evidence="8" id="KW-1185">Reference proteome</keyword>
<keyword evidence="2 5" id="KW-0812">Transmembrane</keyword>
<feature type="transmembrane region" description="Helical" evidence="5">
    <location>
        <begin position="26"/>
        <end position="48"/>
    </location>
</feature>
<protein>
    <recommendedName>
        <fullName evidence="6">Major facilitator superfamily (MFS) profile domain-containing protein</fullName>
    </recommendedName>
</protein>
<sequence>MVAAKEKNVKICDITDLMETFGKYQIIQYILLCLPATFVTMISINYVFAVGDVNYRCRIDKCDDANSTAEFPSWWPDTNIDRCSKPVLKSGEDVCTNHSFTGELKTCDHWIYENNNTVIAEFDLACQPWKSNLVGTIHCMGMLISMIISGWMTDRFGRKPTLIFCVVGGTIGSIKTFATSYYMYVTIEFLEASVTGGSYSAAMIILLEIVGTKYRVLSGVVFAYAIYFGESLFACIAMFVPYWKTLIRIINGPCIFFIILIFFVNESPRWQIVSGRTEKAKKLMKKIAEVNRISINNEELENIDEVKLKEKFNIANSEVKESITHAFKSKEIMKRLLVVGVSRFTCSFVYYGMMINSVFLPGDKYINFLLSTVMSFPGELLSLYLMNKIGRKIPLLAGYLICGTMCIISALIPEGYKWVKLAMFLIGKVIISSCFTGAITYAMELFPTSVRGSLLGLGSFCSRIGGMLAPLTPILNTVSEVIPFVLFGCSSFIAGLLLTLTPETKDLPLFDTIRQVENHVKCKMTTQKNVVTNCSNDDAVKNNNDV</sequence>
<feature type="transmembrane region" description="Helical" evidence="5">
    <location>
        <begin position="162"/>
        <end position="183"/>
    </location>
</feature>
<evidence type="ECO:0000313" key="8">
    <source>
        <dbReference type="Proteomes" id="UP000494106"/>
    </source>
</evidence>
<feature type="transmembrane region" description="Helical" evidence="5">
    <location>
        <begin position="246"/>
        <end position="264"/>
    </location>
</feature>
<dbReference type="PROSITE" id="PS50850">
    <property type="entry name" value="MFS"/>
    <property type="match status" value="1"/>
</dbReference>
<dbReference type="OrthoDB" id="2544694at2759"/>
<evidence type="ECO:0000259" key="6">
    <source>
        <dbReference type="PROSITE" id="PS50850"/>
    </source>
</evidence>
<feature type="transmembrane region" description="Helical" evidence="5">
    <location>
        <begin position="481"/>
        <end position="500"/>
    </location>
</feature>
<evidence type="ECO:0000256" key="5">
    <source>
        <dbReference type="SAM" id="Phobius"/>
    </source>
</evidence>
<dbReference type="InterPro" id="IPR005828">
    <property type="entry name" value="MFS_sugar_transport-like"/>
</dbReference>
<feature type="transmembrane region" description="Helical" evidence="5">
    <location>
        <begin position="336"/>
        <end position="353"/>
    </location>
</feature>
<dbReference type="GO" id="GO:0016020">
    <property type="term" value="C:membrane"/>
    <property type="evidence" value="ECO:0007669"/>
    <property type="project" value="UniProtKB-SubCell"/>
</dbReference>
<comment type="caution">
    <text evidence="7">The sequence shown here is derived from an EMBL/GenBank/DDBJ whole genome shotgun (WGS) entry which is preliminary data.</text>
</comment>
<proteinExistence type="predicted"/>
<comment type="subcellular location">
    <subcellularLocation>
        <location evidence="1">Membrane</location>
        <topology evidence="1">Multi-pass membrane protein</topology>
    </subcellularLocation>
</comment>
<evidence type="ECO:0000256" key="1">
    <source>
        <dbReference type="ARBA" id="ARBA00004141"/>
    </source>
</evidence>
<dbReference type="SUPFAM" id="SSF103473">
    <property type="entry name" value="MFS general substrate transporter"/>
    <property type="match status" value="1"/>
</dbReference>
<feature type="transmembrane region" description="Helical" evidence="5">
    <location>
        <begin position="365"/>
        <end position="386"/>
    </location>
</feature>
<feature type="transmembrane region" description="Helical" evidence="5">
    <location>
        <begin position="221"/>
        <end position="240"/>
    </location>
</feature>
<feature type="transmembrane region" description="Helical" evidence="5">
    <location>
        <begin position="418"/>
        <end position="442"/>
    </location>
</feature>
<evidence type="ECO:0000256" key="3">
    <source>
        <dbReference type="ARBA" id="ARBA00022989"/>
    </source>
</evidence>
<dbReference type="Gene3D" id="1.20.1250.20">
    <property type="entry name" value="MFS general substrate transporter like domains"/>
    <property type="match status" value="1"/>
</dbReference>